<keyword evidence="2" id="KW-1185">Reference proteome</keyword>
<protein>
    <submittedName>
        <fullName evidence="1">DUF6978 family protein</fullName>
    </submittedName>
</protein>
<dbReference type="InterPro" id="IPR053916">
    <property type="entry name" value="DUF6978"/>
</dbReference>
<proteinExistence type="predicted"/>
<dbReference type="Pfam" id="PF22398">
    <property type="entry name" value="DUF6978"/>
    <property type="match status" value="1"/>
</dbReference>
<name>A0ABV9YXH8_9HYPH</name>
<dbReference type="RefSeq" id="WP_114955331.1">
    <property type="nucleotide sequence ID" value="NZ_JBHSJF010000001.1"/>
</dbReference>
<organism evidence="1 2">
    <name type="scientific">Flaviflagellibacter deserti</name>
    <dbReference type="NCBI Taxonomy" id="2267266"/>
    <lineage>
        <taxon>Bacteria</taxon>
        <taxon>Pseudomonadati</taxon>
        <taxon>Pseudomonadota</taxon>
        <taxon>Alphaproteobacteria</taxon>
        <taxon>Hyphomicrobiales</taxon>
        <taxon>Flaviflagellibacter</taxon>
    </lineage>
</organism>
<comment type="caution">
    <text evidence="1">The sequence shown here is derived from an EMBL/GenBank/DDBJ whole genome shotgun (WGS) entry which is preliminary data.</text>
</comment>
<accession>A0ABV9YXH8</accession>
<sequence length="148" mass="16873">MSDELVQAEADALLAMPKKYAEVASVQLPDRGKCAVDLEGIGNKRERFSLDINRSYISFSKITYQNRARSVVVLARLDIDGAPHRNPDDEEIACPHLHLYREGFGDKWAFPLPLGIFSDPADRWKTLQEFMDYCKIVEAPSFERGLLW</sequence>
<gene>
    <name evidence="1" type="ORF">ACFPFW_00780</name>
</gene>
<dbReference type="EMBL" id="JBHSJF010000001">
    <property type="protein sequence ID" value="MFC5066546.1"/>
    <property type="molecule type" value="Genomic_DNA"/>
</dbReference>
<dbReference type="Proteomes" id="UP001595796">
    <property type="component" value="Unassembled WGS sequence"/>
</dbReference>
<reference evidence="2" key="1">
    <citation type="journal article" date="2019" name="Int. J. Syst. Evol. Microbiol.">
        <title>The Global Catalogue of Microorganisms (GCM) 10K type strain sequencing project: providing services to taxonomists for standard genome sequencing and annotation.</title>
        <authorList>
            <consortium name="The Broad Institute Genomics Platform"/>
            <consortium name="The Broad Institute Genome Sequencing Center for Infectious Disease"/>
            <person name="Wu L."/>
            <person name="Ma J."/>
        </authorList>
    </citation>
    <scope>NUCLEOTIDE SEQUENCE [LARGE SCALE GENOMIC DNA]</scope>
    <source>
        <strain evidence="2">CGMCC 1.16444</strain>
    </source>
</reference>
<evidence type="ECO:0000313" key="2">
    <source>
        <dbReference type="Proteomes" id="UP001595796"/>
    </source>
</evidence>
<evidence type="ECO:0000313" key="1">
    <source>
        <dbReference type="EMBL" id="MFC5066546.1"/>
    </source>
</evidence>